<dbReference type="InterPro" id="IPR013078">
    <property type="entry name" value="His_Pase_superF_clade-1"/>
</dbReference>
<reference evidence="1 2" key="1">
    <citation type="submission" date="2019-10" db="EMBL/GenBank/DDBJ databases">
        <title>Glaciimonas soli sp. nov., a psychrophilic bacterium isolated from the forest soil of a high elevation mountain in Taiwan.</title>
        <authorList>
            <person name="Wang L.-T."/>
            <person name="Shieh W.Y."/>
        </authorList>
    </citation>
    <scope>NUCLEOTIDE SEQUENCE [LARGE SCALE GENOMIC DNA]</scope>
    <source>
        <strain evidence="1 2">GS1</strain>
    </source>
</reference>
<dbReference type="Proteomes" id="UP000451565">
    <property type="component" value="Unassembled WGS sequence"/>
</dbReference>
<sequence length="188" mass="21082">MRITLVRHPKPIVAANICYGSSDLAIADDELTRVSNSLSITLPQTAALFSSPLRRCAELAARLNYPSLQFDARLTEMHFGAWEMRSWDEIPRTEIDAWASDLIHYRPGDGESVLQMATRVAGFYADIQNLPDDEVIIICHAGTIRLLTACHQHAEHENNVDLSLSKIARHAATTRHRIPYGTPIILER</sequence>
<keyword evidence="2" id="KW-1185">Reference proteome</keyword>
<protein>
    <submittedName>
        <fullName evidence="1">Phosphoglycerate mutase</fullName>
    </submittedName>
</protein>
<dbReference type="EMBL" id="WINI01000007">
    <property type="protein sequence ID" value="MQR01641.1"/>
    <property type="molecule type" value="Genomic_DNA"/>
</dbReference>
<dbReference type="SUPFAM" id="SSF53254">
    <property type="entry name" value="Phosphoglycerate mutase-like"/>
    <property type="match status" value="1"/>
</dbReference>
<evidence type="ECO:0000313" key="1">
    <source>
        <dbReference type="EMBL" id="MQR01641.1"/>
    </source>
</evidence>
<dbReference type="OrthoDB" id="5296884at2"/>
<comment type="caution">
    <text evidence="1">The sequence shown here is derived from an EMBL/GenBank/DDBJ whole genome shotgun (WGS) entry which is preliminary data.</text>
</comment>
<dbReference type="Gene3D" id="3.40.50.1240">
    <property type="entry name" value="Phosphoglycerate mutase-like"/>
    <property type="match status" value="1"/>
</dbReference>
<evidence type="ECO:0000313" key="2">
    <source>
        <dbReference type="Proteomes" id="UP000451565"/>
    </source>
</evidence>
<name>A0A843YWH0_9BURK</name>
<dbReference type="InterPro" id="IPR029033">
    <property type="entry name" value="His_PPase_superfam"/>
</dbReference>
<accession>A0A843YWH0</accession>
<proteinExistence type="predicted"/>
<organism evidence="1 2">
    <name type="scientific">Glaciimonas soli</name>
    <dbReference type="NCBI Taxonomy" id="2590999"/>
    <lineage>
        <taxon>Bacteria</taxon>
        <taxon>Pseudomonadati</taxon>
        <taxon>Pseudomonadota</taxon>
        <taxon>Betaproteobacteria</taxon>
        <taxon>Burkholderiales</taxon>
        <taxon>Oxalobacteraceae</taxon>
        <taxon>Glaciimonas</taxon>
    </lineage>
</organism>
<dbReference type="SMART" id="SM00855">
    <property type="entry name" value="PGAM"/>
    <property type="match status" value="1"/>
</dbReference>
<dbReference type="AlphaFoldDB" id="A0A843YWH0"/>
<gene>
    <name evidence="1" type="ORF">GEV47_13250</name>
</gene>
<dbReference type="Pfam" id="PF00300">
    <property type="entry name" value="His_Phos_1"/>
    <property type="match status" value="1"/>
</dbReference>